<feature type="binding site" evidence="2">
    <location>
        <position position="105"/>
    </location>
    <ligand>
        <name>Mn(2+)</name>
        <dbReference type="ChEBI" id="CHEBI:29035"/>
        <label>2</label>
    </ligand>
</feature>
<reference evidence="5" key="1">
    <citation type="submission" date="2016-10" db="EMBL/GenBank/DDBJ databases">
        <authorList>
            <person name="Varghese N."/>
            <person name="Submissions S."/>
        </authorList>
    </citation>
    <scope>NUCLEOTIDE SEQUENCE [LARGE SCALE GENOMIC DNA]</scope>
    <source>
        <strain evidence="5">DSM 13490</strain>
    </source>
</reference>
<evidence type="ECO:0000313" key="5">
    <source>
        <dbReference type="Proteomes" id="UP000199266"/>
    </source>
</evidence>
<dbReference type="Proteomes" id="UP000199266">
    <property type="component" value="Unassembled WGS sequence"/>
</dbReference>
<dbReference type="Gene3D" id="3.40.630.10">
    <property type="entry name" value="Zn peptidases"/>
    <property type="match status" value="1"/>
</dbReference>
<dbReference type="Pfam" id="PF07687">
    <property type="entry name" value="M20_dimer"/>
    <property type="match status" value="1"/>
</dbReference>
<keyword evidence="5" id="KW-1185">Reference proteome</keyword>
<evidence type="ECO:0000256" key="2">
    <source>
        <dbReference type="PIRSR" id="PIRSR005962-1"/>
    </source>
</evidence>
<feature type="binding site" evidence="2">
    <location>
        <position position="139"/>
    </location>
    <ligand>
        <name>Mn(2+)</name>
        <dbReference type="ChEBI" id="CHEBI:29035"/>
        <label>2</label>
    </ligand>
</feature>
<dbReference type="Gene3D" id="3.30.70.360">
    <property type="match status" value="1"/>
</dbReference>
<dbReference type="GO" id="GO:0046872">
    <property type="term" value="F:metal ion binding"/>
    <property type="evidence" value="ECO:0007669"/>
    <property type="project" value="UniProtKB-KW"/>
</dbReference>
<protein>
    <submittedName>
        <fullName evidence="4">Amidohydrolase</fullName>
    </submittedName>
</protein>
<keyword evidence="2" id="KW-0479">Metal-binding</keyword>
<keyword evidence="2" id="KW-0464">Manganese</keyword>
<keyword evidence="1 4" id="KW-0378">Hydrolase</keyword>
<dbReference type="PANTHER" id="PTHR11014">
    <property type="entry name" value="PEPTIDASE M20 FAMILY MEMBER"/>
    <property type="match status" value="1"/>
</dbReference>
<comment type="cofactor">
    <cofactor evidence="2">
        <name>Mn(2+)</name>
        <dbReference type="ChEBI" id="CHEBI:29035"/>
    </cofactor>
    <text evidence="2">The Mn(2+) ion enhances activity.</text>
</comment>
<feature type="binding site" evidence="2">
    <location>
        <position position="364"/>
    </location>
    <ligand>
        <name>Mn(2+)</name>
        <dbReference type="ChEBI" id="CHEBI:29035"/>
        <label>2</label>
    </ligand>
</feature>
<dbReference type="SUPFAM" id="SSF53187">
    <property type="entry name" value="Zn-dependent exopeptidases"/>
    <property type="match status" value="1"/>
</dbReference>
<dbReference type="AlphaFoldDB" id="A0A1H3F352"/>
<dbReference type="RefSeq" id="WP_234945451.1">
    <property type="nucleotide sequence ID" value="NZ_FNPD01000004.1"/>
</dbReference>
<evidence type="ECO:0000313" key="4">
    <source>
        <dbReference type="EMBL" id="SDX85453.1"/>
    </source>
</evidence>
<dbReference type="SUPFAM" id="SSF55031">
    <property type="entry name" value="Bacterial exopeptidase dimerisation domain"/>
    <property type="match status" value="1"/>
</dbReference>
<dbReference type="Pfam" id="PF01546">
    <property type="entry name" value="Peptidase_M20"/>
    <property type="match status" value="1"/>
</dbReference>
<feature type="binding site" evidence="2">
    <location>
        <position position="103"/>
    </location>
    <ligand>
        <name>Mn(2+)</name>
        <dbReference type="ChEBI" id="CHEBI:29035"/>
        <label>2</label>
    </ligand>
</feature>
<dbReference type="FunFam" id="3.30.70.360:FF:000001">
    <property type="entry name" value="N-acetyldiaminopimelate deacetylase"/>
    <property type="match status" value="1"/>
</dbReference>
<dbReference type="InterPro" id="IPR002933">
    <property type="entry name" value="Peptidase_M20"/>
</dbReference>
<gene>
    <name evidence="4" type="ORF">SAMN03080603_00888</name>
</gene>
<dbReference type="InterPro" id="IPR017439">
    <property type="entry name" value="Amidohydrolase"/>
</dbReference>
<feature type="binding site" evidence="2">
    <location>
        <position position="164"/>
    </location>
    <ligand>
        <name>Mn(2+)</name>
        <dbReference type="ChEBI" id="CHEBI:29035"/>
        <label>2</label>
    </ligand>
</feature>
<evidence type="ECO:0000259" key="3">
    <source>
        <dbReference type="Pfam" id="PF07687"/>
    </source>
</evidence>
<sequence>MFTLTLMNRAAEIRDWMKEVRRDFHKHPELSTEERRTREKIKDYLKDLEIPFKTFEHHYGIVGFIKGNGDNTIALRADMDALPIQDKKEVEYASQNTGVMHACGHDAHMSILLGAAKLLKEVKDHLQGNVLLVFQPAEETVGGAKQMIEDGVLDKNVKAIFGLHVSTEIPTGKIGIRFHQMNAASDVLTLRVLGKSTHGAYPHEGIDAIVIAGQLICALQTIVSRATDPRDSAVLTFGTINGGSQNNIVADEVTLTGTLRTLSPKTREMLNDKIAQYVELIPKAMGGQGVLERIKGYPALINHPAWAQLVVDTSISLLGENSVLELEKPSMGVEDFAYFLERVPGAFYQLGCRNEERGITHPGHNDLFDIDEECLPIGAALQAGCVLNSLSRLS</sequence>
<dbReference type="EMBL" id="FNPD01000004">
    <property type="protein sequence ID" value="SDX85453.1"/>
    <property type="molecule type" value="Genomic_DNA"/>
</dbReference>
<feature type="domain" description="Peptidase M20 dimerisation" evidence="3">
    <location>
        <begin position="189"/>
        <end position="279"/>
    </location>
</feature>
<dbReference type="InterPro" id="IPR011650">
    <property type="entry name" value="Peptidase_M20_dimer"/>
</dbReference>
<dbReference type="PANTHER" id="PTHR11014:SF63">
    <property type="entry name" value="METALLOPEPTIDASE, PUTATIVE (AFU_ORTHOLOGUE AFUA_6G09600)-RELATED"/>
    <property type="match status" value="1"/>
</dbReference>
<dbReference type="GO" id="GO:0019877">
    <property type="term" value="P:diaminopimelate biosynthetic process"/>
    <property type="evidence" value="ECO:0007669"/>
    <property type="project" value="UniProtKB-ARBA"/>
</dbReference>
<accession>A0A1H3F352</accession>
<dbReference type="InterPro" id="IPR036264">
    <property type="entry name" value="Bact_exopeptidase_dim_dom"/>
</dbReference>
<dbReference type="NCBIfam" id="TIGR01891">
    <property type="entry name" value="amidohydrolases"/>
    <property type="match status" value="1"/>
</dbReference>
<organism evidence="4 5">
    <name type="scientific">Acetomicrobium thermoterrenum DSM 13490</name>
    <dbReference type="NCBI Taxonomy" id="1120987"/>
    <lineage>
        <taxon>Bacteria</taxon>
        <taxon>Thermotogati</taxon>
        <taxon>Synergistota</taxon>
        <taxon>Synergistia</taxon>
        <taxon>Synergistales</taxon>
        <taxon>Acetomicrobiaceae</taxon>
        <taxon>Acetomicrobium</taxon>
    </lineage>
</organism>
<dbReference type="PIRSF" id="PIRSF005962">
    <property type="entry name" value="Pept_M20D_amidohydro"/>
    <property type="match status" value="1"/>
</dbReference>
<proteinExistence type="predicted"/>
<evidence type="ECO:0000256" key="1">
    <source>
        <dbReference type="ARBA" id="ARBA00022801"/>
    </source>
</evidence>
<name>A0A1H3F352_9BACT</name>
<dbReference type="GO" id="GO:0050118">
    <property type="term" value="F:N-acetyldiaminopimelate deacetylase activity"/>
    <property type="evidence" value="ECO:0007669"/>
    <property type="project" value="UniProtKB-ARBA"/>
</dbReference>